<protein>
    <submittedName>
        <fullName evidence="7">ABC transporter substrate-binding protein</fullName>
    </submittedName>
</protein>
<dbReference type="GO" id="GO:0030313">
    <property type="term" value="C:cell envelope"/>
    <property type="evidence" value="ECO:0007669"/>
    <property type="project" value="UniProtKB-SubCell"/>
</dbReference>
<comment type="subcellular location">
    <subcellularLocation>
        <location evidence="1">Cell envelope</location>
    </subcellularLocation>
</comment>
<sequence>MKKVLCAMLAAVMVTMSLTSCGDNGGSSSDASPSDSQSSASAPEGNNTTANPDGPIAIVVPAAEHGWMAGIAYFAEQKCKEMGLEEGTGYKLVTSANVNDQANQIEEMIDLGASAIVLLPHTDEVSVAAQKIMDANIPLVVFDRKVTGDYTAYLAGDNPGIGTESAKLMGEKLGGEGTIAVLNVPSSGSVSTERVDAFKAEMAKSYPNIKLVDFTADDFTQQSGLKTATDVLVANEKLDAIFSIDDESSLGILQAINDAGRTDIKYLSGAGGSQTYFQKIDEAEGIELFTATYSPSMIKDAIQAAKDIVDGNDVAKDNIIPPTIVTKDNVSTVLDANSPY</sequence>
<keyword evidence="8" id="KW-1185">Reference proteome</keyword>
<name>A0A926I6Q3_9FIRM</name>
<dbReference type="AlphaFoldDB" id="A0A926I6Q3"/>
<keyword evidence="3 5" id="KW-0732">Signal</keyword>
<feature type="signal peptide" evidence="5">
    <location>
        <begin position="1"/>
        <end position="22"/>
    </location>
</feature>
<reference evidence="7" key="1">
    <citation type="submission" date="2020-08" db="EMBL/GenBank/DDBJ databases">
        <title>Genome public.</title>
        <authorList>
            <person name="Liu C."/>
            <person name="Sun Q."/>
        </authorList>
    </citation>
    <scope>NUCLEOTIDE SEQUENCE</scope>
    <source>
        <strain evidence="7">NSJ-33</strain>
    </source>
</reference>
<evidence type="ECO:0000313" key="8">
    <source>
        <dbReference type="Proteomes" id="UP000610760"/>
    </source>
</evidence>
<feature type="compositionally biased region" description="Low complexity" evidence="4">
    <location>
        <begin position="22"/>
        <end position="42"/>
    </location>
</feature>
<gene>
    <name evidence="7" type="ORF">H8710_04005</name>
</gene>
<feature type="region of interest" description="Disordered" evidence="4">
    <location>
        <begin position="22"/>
        <end position="54"/>
    </location>
</feature>
<comment type="caution">
    <text evidence="7">The sequence shown here is derived from an EMBL/GenBank/DDBJ whole genome shotgun (WGS) entry which is preliminary data.</text>
</comment>
<evidence type="ECO:0000256" key="4">
    <source>
        <dbReference type="SAM" id="MobiDB-lite"/>
    </source>
</evidence>
<dbReference type="Proteomes" id="UP000610760">
    <property type="component" value="Unassembled WGS sequence"/>
</dbReference>
<dbReference type="Gene3D" id="3.40.50.2300">
    <property type="match status" value="2"/>
</dbReference>
<proteinExistence type="inferred from homology"/>
<evidence type="ECO:0000256" key="3">
    <source>
        <dbReference type="ARBA" id="ARBA00022729"/>
    </source>
</evidence>
<evidence type="ECO:0000256" key="5">
    <source>
        <dbReference type="SAM" id="SignalP"/>
    </source>
</evidence>
<dbReference type="PROSITE" id="PS51257">
    <property type="entry name" value="PROKAR_LIPOPROTEIN"/>
    <property type="match status" value="1"/>
</dbReference>
<dbReference type="RefSeq" id="WP_249294114.1">
    <property type="nucleotide sequence ID" value="NZ_JACRSV010000001.1"/>
</dbReference>
<evidence type="ECO:0000259" key="6">
    <source>
        <dbReference type="Pfam" id="PF13407"/>
    </source>
</evidence>
<dbReference type="EMBL" id="JACRSV010000001">
    <property type="protein sequence ID" value="MBC8559229.1"/>
    <property type="molecule type" value="Genomic_DNA"/>
</dbReference>
<organism evidence="7 8">
    <name type="scientific">Fumia xinanensis</name>
    <dbReference type="NCBI Taxonomy" id="2763659"/>
    <lineage>
        <taxon>Bacteria</taxon>
        <taxon>Bacillati</taxon>
        <taxon>Bacillota</taxon>
        <taxon>Clostridia</taxon>
        <taxon>Eubacteriales</taxon>
        <taxon>Oscillospiraceae</taxon>
        <taxon>Fumia</taxon>
    </lineage>
</organism>
<dbReference type="SUPFAM" id="SSF53822">
    <property type="entry name" value="Periplasmic binding protein-like I"/>
    <property type="match status" value="1"/>
</dbReference>
<dbReference type="CDD" id="cd06311">
    <property type="entry name" value="PBP1_ABC_sugar_binding-like"/>
    <property type="match status" value="1"/>
</dbReference>
<feature type="domain" description="Periplasmic binding protein" evidence="6">
    <location>
        <begin position="56"/>
        <end position="312"/>
    </location>
</feature>
<dbReference type="InterPro" id="IPR025997">
    <property type="entry name" value="SBP_2_dom"/>
</dbReference>
<feature type="chain" id="PRO_5038483143" evidence="5">
    <location>
        <begin position="23"/>
        <end position="340"/>
    </location>
</feature>
<dbReference type="GO" id="GO:0030246">
    <property type="term" value="F:carbohydrate binding"/>
    <property type="evidence" value="ECO:0007669"/>
    <property type="project" value="UniProtKB-ARBA"/>
</dbReference>
<evidence type="ECO:0000256" key="1">
    <source>
        <dbReference type="ARBA" id="ARBA00004196"/>
    </source>
</evidence>
<dbReference type="PANTHER" id="PTHR46847:SF1">
    <property type="entry name" value="D-ALLOSE-BINDING PERIPLASMIC PROTEIN-RELATED"/>
    <property type="match status" value="1"/>
</dbReference>
<evidence type="ECO:0000256" key="2">
    <source>
        <dbReference type="ARBA" id="ARBA00007639"/>
    </source>
</evidence>
<dbReference type="PANTHER" id="PTHR46847">
    <property type="entry name" value="D-ALLOSE-BINDING PERIPLASMIC PROTEIN-RELATED"/>
    <property type="match status" value="1"/>
</dbReference>
<comment type="similarity">
    <text evidence="2">Belongs to the bacterial solute-binding protein 2 family.</text>
</comment>
<accession>A0A926I6Q3</accession>
<dbReference type="InterPro" id="IPR028082">
    <property type="entry name" value="Peripla_BP_I"/>
</dbReference>
<dbReference type="Pfam" id="PF13407">
    <property type="entry name" value="Peripla_BP_4"/>
    <property type="match status" value="1"/>
</dbReference>
<evidence type="ECO:0000313" key="7">
    <source>
        <dbReference type="EMBL" id="MBC8559229.1"/>
    </source>
</evidence>